<sequence>MPTENDTVRKYVQYLGFFNAITSLKKAVNVTSISGLTWKYRTAAERLHSSTRLCLGAFTKRSYMNMYEYVDVHDKRTG</sequence>
<dbReference type="EMBL" id="AFQF01004802">
    <property type="protein sequence ID" value="EGU73284.1"/>
    <property type="molecule type" value="Genomic_DNA"/>
</dbReference>
<gene>
    <name evidence="1" type="ORF">FOXB_16209</name>
</gene>
<comment type="caution">
    <text evidence="1">The sequence shown here is derived from an EMBL/GenBank/DDBJ whole genome shotgun (WGS) entry which is preliminary data.</text>
</comment>
<protein>
    <submittedName>
        <fullName evidence="1">Uncharacterized protein</fullName>
    </submittedName>
</protein>
<reference evidence="1" key="1">
    <citation type="journal article" date="2012" name="Mol. Plant Microbe Interact.">
        <title>A highly conserved effector in Fusarium oxysporum is required for full virulence on Arabidopsis.</title>
        <authorList>
            <person name="Thatcher L.F."/>
            <person name="Gardiner D.M."/>
            <person name="Kazan K."/>
            <person name="Manners J."/>
        </authorList>
    </citation>
    <scope>NUCLEOTIDE SEQUENCE [LARGE SCALE GENOMIC DNA]</scope>
    <source>
        <strain evidence="1">Fo5176</strain>
    </source>
</reference>
<name>F9GC26_FUSOF</name>
<dbReference type="OrthoDB" id="5085461at2759"/>
<dbReference type="AlphaFoldDB" id="F9GC26"/>
<organism evidence="1">
    <name type="scientific">Fusarium oxysporum (strain Fo5176)</name>
    <name type="common">Fusarium vascular wilt</name>
    <dbReference type="NCBI Taxonomy" id="660025"/>
    <lineage>
        <taxon>Eukaryota</taxon>
        <taxon>Fungi</taxon>
        <taxon>Dikarya</taxon>
        <taxon>Ascomycota</taxon>
        <taxon>Pezizomycotina</taxon>
        <taxon>Sordariomycetes</taxon>
        <taxon>Hypocreomycetidae</taxon>
        <taxon>Hypocreales</taxon>
        <taxon>Nectriaceae</taxon>
        <taxon>Fusarium</taxon>
        <taxon>Fusarium oxysporum species complex</taxon>
    </lineage>
</organism>
<proteinExistence type="predicted"/>
<accession>F9GC26</accession>
<evidence type="ECO:0000313" key="1">
    <source>
        <dbReference type="EMBL" id="EGU73284.1"/>
    </source>
</evidence>